<dbReference type="OrthoDB" id="8954335at2759"/>
<evidence type="ECO:0000313" key="5">
    <source>
        <dbReference type="Proteomes" id="UP000554235"/>
    </source>
</evidence>
<feature type="compositionally biased region" description="Polar residues" evidence="2">
    <location>
        <begin position="1"/>
        <end position="17"/>
    </location>
</feature>
<dbReference type="GO" id="GO:0005525">
    <property type="term" value="F:GTP binding"/>
    <property type="evidence" value="ECO:0007669"/>
    <property type="project" value="InterPro"/>
</dbReference>
<name>A0A8H4LGX3_9HYPO</name>
<dbReference type="AlphaFoldDB" id="A0A8H4LGX3"/>
<reference evidence="4 5" key="1">
    <citation type="submission" date="2020-01" db="EMBL/GenBank/DDBJ databases">
        <title>Identification and distribution of gene clusters putatively required for synthesis of sphingolipid metabolism inhibitors in phylogenetically diverse species of the filamentous fungus Fusarium.</title>
        <authorList>
            <person name="Kim H.-S."/>
            <person name="Busman M."/>
            <person name="Brown D.W."/>
            <person name="Divon H."/>
            <person name="Uhlig S."/>
            <person name="Proctor R.H."/>
        </authorList>
    </citation>
    <scope>NUCLEOTIDE SEQUENCE [LARGE SCALE GENOMIC DNA]</scope>
    <source>
        <strain evidence="4 5">NRRL 20459</strain>
    </source>
</reference>
<dbReference type="InterPro" id="IPR027417">
    <property type="entry name" value="P-loop_NTPase"/>
</dbReference>
<feature type="domain" description="G" evidence="3">
    <location>
        <begin position="39"/>
        <end position="131"/>
    </location>
</feature>
<comment type="caution">
    <text evidence="4">The sequence shown here is derived from an EMBL/GenBank/DDBJ whole genome shotgun (WGS) entry which is preliminary data.</text>
</comment>
<dbReference type="SUPFAM" id="SSF52540">
    <property type="entry name" value="P-loop containing nucleoside triphosphate hydrolases"/>
    <property type="match status" value="1"/>
</dbReference>
<keyword evidence="1" id="KW-0175">Coiled coil</keyword>
<gene>
    <name evidence="4" type="ORF">FALBO_4287</name>
</gene>
<keyword evidence="5" id="KW-1185">Reference proteome</keyword>
<organism evidence="4 5">
    <name type="scientific">Fusarium albosuccineum</name>
    <dbReference type="NCBI Taxonomy" id="1237068"/>
    <lineage>
        <taxon>Eukaryota</taxon>
        <taxon>Fungi</taxon>
        <taxon>Dikarya</taxon>
        <taxon>Ascomycota</taxon>
        <taxon>Pezizomycotina</taxon>
        <taxon>Sordariomycetes</taxon>
        <taxon>Hypocreomycetidae</taxon>
        <taxon>Hypocreales</taxon>
        <taxon>Nectriaceae</taxon>
        <taxon>Fusarium</taxon>
        <taxon>Fusarium decemcellulare species complex</taxon>
    </lineage>
</organism>
<proteinExistence type="predicted"/>
<evidence type="ECO:0000256" key="2">
    <source>
        <dbReference type="SAM" id="MobiDB-lite"/>
    </source>
</evidence>
<dbReference type="EMBL" id="JAADYS010000554">
    <property type="protein sequence ID" value="KAF4468821.1"/>
    <property type="molecule type" value="Genomic_DNA"/>
</dbReference>
<feature type="region of interest" description="Disordered" evidence="2">
    <location>
        <begin position="1"/>
        <end position="31"/>
    </location>
</feature>
<evidence type="ECO:0000259" key="3">
    <source>
        <dbReference type="Pfam" id="PF01926"/>
    </source>
</evidence>
<sequence length="436" mass="48822">MSSLMSNDQGKGSQSLTPLAPNTKGFRGGHTPGPNDVFIAVMGVTGSGKSSFISVCSGKSVQIGHSLDACTSTVDVYPFDLSPDCTVYLIDTPGFDDTNKSDTEVLSEIAAWLSDSYQNKIRLHGIIYLHRITDVRMQGSAKKNLIMFKELCGRDALKKVILATTMWDKVSSDEAEKREAELIETPDFWGWMLGKGSSCQRHDNTALSARRIVNTLASDGKLITTDLQRQLVDEKRTLDETSAGKELQTEMVKERERWAKERQDIEKMLRAAMEQRDCESQEALLEERDRLTRMIEKVGRDTDDLRSSMENLVAQRDERVAVIEKQMKQLQASQNPQPTQNMKTPLKTELEHIERNGGLATSTERMAEISTPTLQTREIQGTQAQPGPVEETEQRIQTGGGQFKKSWTTDPPISRSYLVAVNGQNYLLQSFSHKTR</sequence>
<dbReference type="Pfam" id="PF01926">
    <property type="entry name" value="MMR_HSR1"/>
    <property type="match status" value="1"/>
</dbReference>
<accession>A0A8H4LGX3</accession>
<evidence type="ECO:0000313" key="4">
    <source>
        <dbReference type="EMBL" id="KAF4468821.1"/>
    </source>
</evidence>
<evidence type="ECO:0000256" key="1">
    <source>
        <dbReference type="SAM" id="Coils"/>
    </source>
</evidence>
<dbReference type="InterPro" id="IPR006073">
    <property type="entry name" value="GTP-bd"/>
</dbReference>
<dbReference type="CDD" id="cd00882">
    <property type="entry name" value="Ras_like_GTPase"/>
    <property type="match status" value="1"/>
</dbReference>
<feature type="coiled-coil region" evidence="1">
    <location>
        <begin position="255"/>
        <end position="282"/>
    </location>
</feature>
<dbReference type="Proteomes" id="UP000554235">
    <property type="component" value="Unassembled WGS sequence"/>
</dbReference>
<protein>
    <recommendedName>
        <fullName evidence="3">G domain-containing protein</fullName>
    </recommendedName>
</protein>
<dbReference type="Gene3D" id="3.40.50.300">
    <property type="entry name" value="P-loop containing nucleotide triphosphate hydrolases"/>
    <property type="match status" value="1"/>
</dbReference>